<dbReference type="GO" id="GO:0006520">
    <property type="term" value="P:amino acid metabolic process"/>
    <property type="evidence" value="ECO:0007669"/>
    <property type="project" value="InterPro"/>
</dbReference>
<feature type="domain" description="Aminotransferase class I/classII large" evidence="9">
    <location>
        <begin position="171"/>
        <end position="473"/>
    </location>
</feature>
<gene>
    <name evidence="10" type="ORF">HYH03_016367</name>
</gene>
<dbReference type="InterPro" id="IPR015421">
    <property type="entry name" value="PyrdxlP-dep_Trfase_major"/>
</dbReference>
<dbReference type="PROSITE" id="PS00105">
    <property type="entry name" value="AA_TRANSFER_CLASS_1"/>
    <property type="match status" value="1"/>
</dbReference>
<dbReference type="EMBL" id="JAEHOE010000140">
    <property type="protein sequence ID" value="KAG2484886.1"/>
    <property type="molecule type" value="Genomic_DNA"/>
</dbReference>
<dbReference type="AlphaFoldDB" id="A0A836BQ04"/>
<reference evidence="10" key="1">
    <citation type="journal article" date="2020" name="bioRxiv">
        <title>Comparative genomics of Chlamydomonas.</title>
        <authorList>
            <person name="Craig R.J."/>
            <person name="Hasan A.R."/>
            <person name="Ness R.W."/>
            <person name="Keightley P.D."/>
        </authorList>
    </citation>
    <scope>NUCLEOTIDE SEQUENCE</scope>
    <source>
        <strain evidence="10">CCAP 11/70</strain>
    </source>
</reference>
<comment type="similarity">
    <text evidence="2">Belongs to the class-I pyridoxal-phosphate-dependent aminotransferase family.</text>
</comment>
<dbReference type="FunFam" id="3.90.1150.10:FF:000001">
    <property type="entry name" value="Aspartate aminotransferase"/>
    <property type="match status" value="1"/>
</dbReference>
<comment type="cofactor">
    <cofactor evidence="1">
        <name>pyridoxal 5'-phosphate</name>
        <dbReference type="ChEBI" id="CHEBI:597326"/>
    </cofactor>
</comment>
<proteinExistence type="inferred from homology"/>
<comment type="miscellaneous">
    <text evidence="8">In eukaryotes there are cytoplasmic, mitochondrial and chloroplastic isozymes.</text>
</comment>
<protein>
    <recommendedName>
        <fullName evidence="8">Aspartate aminotransferase</fullName>
        <ecNumber evidence="8">2.6.1.1</ecNumber>
    </recommendedName>
</protein>
<evidence type="ECO:0000256" key="6">
    <source>
        <dbReference type="ARBA" id="ARBA00022898"/>
    </source>
</evidence>
<dbReference type="InterPro" id="IPR004838">
    <property type="entry name" value="NHTrfase_class1_PyrdxlP-BS"/>
</dbReference>
<dbReference type="Gene3D" id="3.90.1150.10">
    <property type="entry name" value="Aspartate Aminotransferase, domain 1"/>
    <property type="match status" value="2"/>
</dbReference>
<dbReference type="CDD" id="cd00609">
    <property type="entry name" value="AAT_like"/>
    <property type="match status" value="1"/>
</dbReference>
<comment type="catalytic activity">
    <reaction evidence="7 8">
        <text>L-aspartate + 2-oxoglutarate = oxaloacetate + L-glutamate</text>
        <dbReference type="Rhea" id="RHEA:21824"/>
        <dbReference type="ChEBI" id="CHEBI:16452"/>
        <dbReference type="ChEBI" id="CHEBI:16810"/>
        <dbReference type="ChEBI" id="CHEBI:29985"/>
        <dbReference type="ChEBI" id="CHEBI:29991"/>
        <dbReference type="EC" id="2.6.1.1"/>
    </reaction>
</comment>
<dbReference type="FunFam" id="3.40.640.10:FF:000066">
    <property type="entry name" value="Aspartate aminotransferase"/>
    <property type="match status" value="1"/>
</dbReference>
<dbReference type="SUPFAM" id="SSF53383">
    <property type="entry name" value="PLP-dependent transferases"/>
    <property type="match status" value="2"/>
</dbReference>
<dbReference type="InterPro" id="IPR004839">
    <property type="entry name" value="Aminotransferase_I/II_large"/>
</dbReference>
<dbReference type="PANTHER" id="PTHR11879:SF22">
    <property type="entry name" value="ASPARTATE AMINOTRANSFERASE, MITOCHONDRIAL"/>
    <property type="match status" value="1"/>
</dbReference>
<keyword evidence="11" id="KW-1185">Reference proteome</keyword>
<feature type="domain" description="Aminotransferase class I/classII large" evidence="9">
    <location>
        <begin position="30"/>
        <end position="110"/>
    </location>
</feature>
<dbReference type="OrthoDB" id="6752799at2759"/>
<dbReference type="InterPro" id="IPR015422">
    <property type="entry name" value="PyrdxlP-dep_Trfase_small"/>
</dbReference>
<evidence type="ECO:0000313" key="10">
    <source>
        <dbReference type="EMBL" id="KAG2484886.1"/>
    </source>
</evidence>
<evidence type="ECO:0000313" key="11">
    <source>
        <dbReference type="Proteomes" id="UP000612055"/>
    </source>
</evidence>
<keyword evidence="6" id="KW-0663">Pyridoxal phosphate</keyword>
<dbReference type="GO" id="GO:0004069">
    <property type="term" value="F:L-aspartate:2-oxoglutarate aminotransferase activity"/>
    <property type="evidence" value="ECO:0007669"/>
    <property type="project" value="UniProtKB-EC"/>
</dbReference>
<evidence type="ECO:0000256" key="4">
    <source>
        <dbReference type="ARBA" id="ARBA00022576"/>
    </source>
</evidence>
<sequence length="481" mass="50945">MESNWAHVEMAPPDPIIGVTEAWRADPDPRKLNLGVGAYRTEEGKPLVLACVREAEAQLMADPNSNHEYLPIAGNAEFCRLARTLALGGDCPALQGGRVATVQALSGEGAGGGNGGGRRGEGVCMARTGGGGEGRVATVQALSIEGAGGVEGGRRGEGVCMARTGGGGEGRVATVQALSGTGALRVGAEFLAAHLPSTAPRVVYLPSPTWGNHKTIFAKAGFQVREYRYFDAATRGLAFDGMCADLASAPRGAVLLLHACAHNPTGVDPSPQQWARILALAQEKALLPFFDSAYQGFASGDLDADAASLRLFVRSGLELVLAQSFAKNMGLYGERAGALSVVCKCKDTAGRVESQLKMVIRPMYSNPPMHGAAIAAKVLGDARLREMWRVELKGMAERIISMRRALYDALYERNVPGDWSFVLKQIGMFSYTGLSRVQCQKLVNKWHIHLTLDGRISMAGLSAQKAPYLADAIADVVANPQ</sequence>
<dbReference type="InterPro" id="IPR015424">
    <property type="entry name" value="PyrdxlP-dep_Trfase"/>
</dbReference>
<dbReference type="EC" id="2.6.1.1" evidence="8"/>
<dbReference type="Pfam" id="PF00155">
    <property type="entry name" value="Aminotran_1_2"/>
    <property type="match status" value="2"/>
</dbReference>
<keyword evidence="4 8" id="KW-0032">Aminotransferase</keyword>
<accession>A0A836BQ04</accession>
<dbReference type="Gene3D" id="3.40.640.10">
    <property type="entry name" value="Type I PLP-dependent aspartate aminotransferase-like (Major domain)"/>
    <property type="match status" value="1"/>
</dbReference>
<evidence type="ECO:0000256" key="7">
    <source>
        <dbReference type="ARBA" id="ARBA00049185"/>
    </source>
</evidence>
<evidence type="ECO:0000256" key="3">
    <source>
        <dbReference type="ARBA" id="ARBA00011738"/>
    </source>
</evidence>
<comment type="subunit">
    <text evidence="3 8">Homodimer.</text>
</comment>
<dbReference type="GO" id="GO:0005739">
    <property type="term" value="C:mitochondrion"/>
    <property type="evidence" value="ECO:0007669"/>
    <property type="project" value="TreeGrafter"/>
</dbReference>
<evidence type="ECO:0000256" key="5">
    <source>
        <dbReference type="ARBA" id="ARBA00022679"/>
    </source>
</evidence>
<keyword evidence="5 8" id="KW-0808">Transferase</keyword>
<organism evidence="10 11">
    <name type="scientific">Edaphochlamys debaryana</name>
    <dbReference type="NCBI Taxonomy" id="47281"/>
    <lineage>
        <taxon>Eukaryota</taxon>
        <taxon>Viridiplantae</taxon>
        <taxon>Chlorophyta</taxon>
        <taxon>core chlorophytes</taxon>
        <taxon>Chlorophyceae</taxon>
        <taxon>CS clade</taxon>
        <taxon>Chlamydomonadales</taxon>
        <taxon>Chlamydomonadales incertae sedis</taxon>
        <taxon>Edaphochlamys</taxon>
    </lineage>
</organism>
<evidence type="ECO:0000256" key="1">
    <source>
        <dbReference type="ARBA" id="ARBA00001933"/>
    </source>
</evidence>
<dbReference type="InterPro" id="IPR000796">
    <property type="entry name" value="Asp_trans"/>
</dbReference>
<evidence type="ECO:0000259" key="9">
    <source>
        <dbReference type="Pfam" id="PF00155"/>
    </source>
</evidence>
<dbReference type="GO" id="GO:0030170">
    <property type="term" value="F:pyridoxal phosphate binding"/>
    <property type="evidence" value="ECO:0007669"/>
    <property type="project" value="InterPro"/>
</dbReference>
<evidence type="ECO:0000256" key="8">
    <source>
        <dbReference type="RuleBase" id="RU000480"/>
    </source>
</evidence>
<evidence type="ECO:0000256" key="2">
    <source>
        <dbReference type="ARBA" id="ARBA00007441"/>
    </source>
</evidence>
<dbReference type="PANTHER" id="PTHR11879">
    <property type="entry name" value="ASPARTATE AMINOTRANSFERASE"/>
    <property type="match status" value="1"/>
</dbReference>
<comment type="caution">
    <text evidence="10">The sequence shown here is derived from an EMBL/GenBank/DDBJ whole genome shotgun (WGS) entry which is preliminary data.</text>
</comment>
<dbReference type="Proteomes" id="UP000612055">
    <property type="component" value="Unassembled WGS sequence"/>
</dbReference>
<dbReference type="PRINTS" id="PR00799">
    <property type="entry name" value="TRANSAMINASE"/>
</dbReference>
<name>A0A836BQ04_9CHLO</name>